<keyword evidence="2" id="KW-1185">Reference proteome</keyword>
<dbReference type="Proteomes" id="UP001162992">
    <property type="component" value="Chromosome 22"/>
</dbReference>
<organism evidence="1 2">
    <name type="scientific">Diphasiastrum complanatum</name>
    <name type="common">Issler's clubmoss</name>
    <name type="synonym">Lycopodium complanatum</name>
    <dbReference type="NCBI Taxonomy" id="34168"/>
    <lineage>
        <taxon>Eukaryota</taxon>
        <taxon>Viridiplantae</taxon>
        <taxon>Streptophyta</taxon>
        <taxon>Embryophyta</taxon>
        <taxon>Tracheophyta</taxon>
        <taxon>Lycopodiopsida</taxon>
        <taxon>Lycopodiales</taxon>
        <taxon>Lycopodiaceae</taxon>
        <taxon>Lycopodioideae</taxon>
        <taxon>Diphasiastrum</taxon>
    </lineage>
</organism>
<proteinExistence type="predicted"/>
<accession>A0ACC2AFJ9</accession>
<evidence type="ECO:0000313" key="1">
    <source>
        <dbReference type="EMBL" id="KAJ7516344.1"/>
    </source>
</evidence>
<comment type="caution">
    <text evidence="1">The sequence shown here is derived from an EMBL/GenBank/DDBJ whole genome shotgun (WGS) entry which is preliminary data.</text>
</comment>
<dbReference type="EMBL" id="CM055113">
    <property type="protein sequence ID" value="KAJ7516344.1"/>
    <property type="molecule type" value="Genomic_DNA"/>
</dbReference>
<sequence>MVESAGGAPDLPATQLGYFDDMWQLQASAHVLSVLVEESKIAIIVDCTILYPQGGGQPSDKGFILSIDEQTRFRVEDVRTRDGLVYHYGFFEASDLGNSSTFQIGQEVILYVDKSRRQLNSRLHTAGHLIDVCIENIGLSSLQPGKGHHFPDGPFVEYKGAVPASDIESRRAALEAEANRLVAAGSTVQAAVCSYEEARNRCGGQLPDYIAKDSKPRIVSIGSSFGCPCGGTHVKDISEIGSMKVSQIRVKKGLTKVSYNVCICQRTNVPRPSRKKCR</sequence>
<protein>
    <submittedName>
        <fullName evidence="1">Uncharacterized protein</fullName>
    </submittedName>
</protein>
<evidence type="ECO:0000313" key="2">
    <source>
        <dbReference type="Proteomes" id="UP001162992"/>
    </source>
</evidence>
<reference evidence="2" key="1">
    <citation type="journal article" date="2024" name="Proc. Natl. Acad. Sci. U.S.A.">
        <title>Extraordinary preservation of gene collinearity over three hundred million years revealed in homosporous lycophytes.</title>
        <authorList>
            <person name="Li C."/>
            <person name="Wickell D."/>
            <person name="Kuo L.Y."/>
            <person name="Chen X."/>
            <person name="Nie B."/>
            <person name="Liao X."/>
            <person name="Peng D."/>
            <person name="Ji J."/>
            <person name="Jenkins J."/>
            <person name="Williams M."/>
            <person name="Shu S."/>
            <person name="Plott C."/>
            <person name="Barry K."/>
            <person name="Rajasekar S."/>
            <person name="Grimwood J."/>
            <person name="Han X."/>
            <person name="Sun S."/>
            <person name="Hou Z."/>
            <person name="He W."/>
            <person name="Dai G."/>
            <person name="Sun C."/>
            <person name="Schmutz J."/>
            <person name="Leebens-Mack J.H."/>
            <person name="Li F.W."/>
            <person name="Wang L."/>
        </authorList>
    </citation>
    <scope>NUCLEOTIDE SEQUENCE [LARGE SCALE GENOMIC DNA]</scope>
    <source>
        <strain evidence="2">cv. PW_Plant_1</strain>
    </source>
</reference>
<gene>
    <name evidence="1" type="ORF">O6H91_22G054800</name>
</gene>
<name>A0ACC2AFJ9_DIPCM</name>